<gene>
    <name evidence="2" type="ORF">ACHHYP_14404</name>
</gene>
<organism evidence="2 3">
    <name type="scientific">Achlya hypogyna</name>
    <name type="common">Oomycete</name>
    <name type="synonym">Protoachlya hypogyna</name>
    <dbReference type="NCBI Taxonomy" id="1202772"/>
    <lineage>
        <taxon>Eukaryota</taxon>
        <taxon>Sar</taxon>
        <taxon>Stramenopiles</taxon>
        <taxon>Oomycota</taxon>
        <taxon>Saprolegniomycetes</taxon>
        <taxon>Saprolegniales</taxon>
        <taxon>Achlyaceae</taxon>
        <taxon>Achlya</taxon>
    </lineage>
</organism>
<feature type="domain" description="DDE-1" evidence="1">
    <location>
        <begin position="186"/>
        <end position="375"/>
    </location>
</feature>
<name>A0A1V9YDA3_ACHHY</name>
<dbReference type="OrthoDB" id="117714at2759"/>
<dbReference type="Gene3D" id="1.10.10.60">
    <property type="entry name" value="Homeodomain-like"/>
    <property type="match status" value="2"/>
</dbReference>
<dbReference type="InterPro" id="IPR050863">
    <property type="entry name" value="CenT-Element_Derived"/>
</dbReference>
<dbReference type="PANTHER" id="PTHR19303">
    <property type="entry name" value="TRANSPOSON"/>
    <property type="match status" value="1"/>
</dbReference>
<protein>
    <submittedName>
        <fullName evidence="2">Tigger transposable element-derived protein 6-like</fullName>
    </submittedName>
</protein>
<evidence type="ECO:0000259" key="1">
    <source>
        <dbReference type="Pfam" id="PF03184"/>
    </source>
</evidence>
<dbReference type="Proteomes" id="UP000243579">
    <property type="component" value="Unassembled WGS sequence"/>
</dbReference>
<dbReference type="STRING" id="1202772.A0A1V9YDA3"/>
<dbReference type="EMBL" id="JNBR01002111">
    <property type="protein sequence ID" value="OQR83690.1"/>
    <property type="molecule type" value="Genomic_DNA"/>
</dbReference>
<dbReference type="GO" id="GO:0003677">
    <property type="term" value="F:DNA binding"/>
    <property type="evidence" value="ECO:0007669"/>
    <property type="project" value="TreeGrafter"/>
</dbReference>
<accession>A0A1V9YDA3</accession>
<keyword evidence="3" id="KW-1185">Reference proteome</keyword>
<dbReference type="InterPro" id="IPR004875">
    <property type="entry name" value="DDE_SF_endonuclease_dom"/>
</dbReference>
<feature type="non-terminal residue" evidence="2">
    <location>
        <position position="381"/>
    </location>
</feature>
<evidence type="ECO:0000313" key="2">
    <source>
        <dbReference type="EMBL" id="OQR83690.1"/>
    </source>
</evidence>
<dbReference type="GO" id="GO:0005634">
    <property type="term" value="C:nucleus"/>
    <property type="evidence" value="ECO:0007669"/>
    <property type="project" value="TreeGrafter"/>
</dbReference>
<reference evidence="2 3" key="1">
    <citation type="journal article" date="2014" name="Genome Biol. Evol.">
        <title>The secreted proteins of Achlya hypogyna and Thraustotheca clavata identify the ancestral oomycete secretome and reveal gene acquisitions by horizontal gene transfer.</title>
        <authorList>
            <person name="Misner I."/>
            <person name="Blouin N."/>
            <person name="Leonard G."/>
            <person name="Richards T.A."/>
            <person name="Lane C.E."/>
        </authorList>
    </citation>
    <scope>NUCLEOTIDE SEQUENCE [LARGE SCALE GENOMIC DNA]</scope>
    <source>
        <strain evidence="2 3">ATCC 48635</strain>
    </source>
</reference>
<dbReference type="PANTHER" id="PTHR19303:SF73">
    <property type="entry name" value="PROTEIN PDC2"/>
    <property type="match status" value="1"/>
</dbReference>
<evidence type="ECO:0000313" key="3">
    <source>
        <dbReference type="Proteomes" id="UP000243579"/>
    </source>
</evidence>
<comment type="caution">
    <text evidence="2">The sequence shown here is derived from an EMBL/GenBank/DDBJ whole genome shotgun (WGS) entry which is preliminary data.</text>
</comment>
<sequence length="381" mass="42700">MSPTPQAQTKARPKRERIGRQRLSIRQQHDIAERLYKNEKQSDLAREYGVGRQAISHLKHRSSFKRCALTVTYPSKAVDLALLTWLRWVSEQAGSLNVTGDVLRHKAKAIALVQGNTKFQGTSGWLAQWSPELLAILADIRRQIEDARPALACVWNIDEASLFFKALSTRFFAVRHARKKSVSVAKDRITVTCAVSGTGEKFALQVINKSKKPQGMRPGCKLKEYNCHFDSSKKALQTANTFASYVDKFNALAELRDVTFFVLVDNASSRLKAIKTLGALDDQTPPNWYKSVVFLLLPPNATSVLQPVDMGVLRSLKARFRRIQLAPLFAAFEKVVDSGGKEQFDVTKATHLSHCLDWLAAAWDEVPANLIRRCWAKAAVL</sequence>
<proteinExistence type="predicted"/>
<dbReference type="AlphaFoldDB" id="A0A1V9YDA3"/>
<dbReference type="Pfam" id="PF03184">
    <property type="entry name" value="DDE_1"/>
    <property type="match status" value="1"/>
</dbReference>